<dbReference type="CDD" id="cd17324">
    <property type="entry name" value="MFS_NepI_like"/>
    <property type="match status" value="1"/>
</dbReference>
<keyword evidence="2 4" id="KW-1133">Transmembrane helix</keyword>
<evidence type="ECO:0000256" key="3">
    <source>
        <dbReference type="ARBA" id="ARBA00023136"/>
    </source>
</evidence>
<dbReference type="PROSITE" id="PS50850">
    <property type="entry name" value="MFS"/>
    <property type="match status" value="1"/>
</dbReference>
<feature type="transmembrane region" description="Helical" evidence="4">
    <location>
        <begin position="37"/>
        <end position="55"/>
    </location>
</feature>
<dbReference type="Proteomes" id="UP000430634">
    <property type="component" value="Unassembled WGS sequence"/>
</dbReference>
<feature type="transmembrane region" description="Helical" evidence="4">
    <location>
        <begin position="360"/>
        <end position="378"/>
    </location>
</feature>
<organism evidence="7 8">
    <name type="scientific">Pseudoduganella buxea</name>
    <dbReference type="NCBI Taxonomy" id="1949069"/>
    <lineage>
        <taxon>Bacteria</taxon>
        <taxon>Pseudomonadati</taxon>
        <taxon>Pseudomonadota</taxon>
        <taxon>Betaproteobacteria</taxon>
        <taxon>Burkholderiales</taxon>
        <taxon>Oxalobacteraceae</taxon>
        <taxon>Telluria group</taxon>
        <taxon>Pseudoduganella</taxon>
    </lineage>
</organism>
<name>A0A6I3SRR5_9BURK</name>
<reference evidence="6" key="1">
    <citation type="journal article" date="2014" name="Int. J. Syst. Evol. Microbiol.">
        <title>Complete genome of a new Firmicutes species belonging to the dominant human colonic microbiota ('Ruminococcus bicirculans') reveals two chromosomes and a selective capacity to utilize plant glucans.</title>
        <authorList>
            <consortium name="NISC Comparative Sequencing Program"/>
            <person name="Wegmann U."/>
            <person name="Louis P."/>
            <person name="Goesmann A."/>
            <person name="Henrissat B."/>
            <person name="Duncan S.H."/>
            <person name="Flint H.J."/>
        </authorList>
    </citation>
    <scope>NUCLEOTIDE SEQUENCE</scope>
    <source>
        <strain evidence="6">CGMCC 1.15931</strain>
    </source>
</reference>
<dbReference type="Pfam" id="PF07690">
    <property type="entry name" value="MFS_1"/>
    <property type="match status" value="1"/>
</dbReference>
<dbReference type="PANTHER" id="PTHR42910:SF1">
    <property type="entry name" value="MAJOR FACILITATOR SUPERFAMILY (MFS) PROFILE DOMAIN-CONTAINING PROTEIN"/>
    <property type="match status" value="1"/>
</dbReference>
<evidence type="ECO:0000256" key="1">
    <source>
        <dbReference type="ARBA" id="ARBA00022692"/>
    </source>
</evidence>
<protein>
    <submittedName>
        <fullName evidence="7">MFS transporter</fullName>
    </submittedName>
    <submittedName>
        <fullName evidence="6">MFS-type transporter YdeR</fullName>
    </submittedName>
</protein>
<feature type="transmembrane region" description="Helical" evidence="4">
    <location>
        <begin position="67"/>
        <end position="84"/>
    </location>
</feature>
<comment type="caution">
    <text evidence="7">The sequence shown here is derived from an EMBL/GenBank/DDBJ whole genome shotgun (WGS) entry which is preliminary data.</text>
</comment>
<evidence type="ECO:0000256" key="4">
    <source>
        <dbReference type="SAM" id="Phobius"/>
    </source>
</evidence>
<dbReference type="EMBL" id="BMKG01000016">
    <property type="protein sequence ID" value="GGC12290.1"/>
    <property type="molecule type" value="Genomic_DNA"/>
</dbReference>
<dbReference type="SUPFAM" id="SSF103473">
    <property type="entry name" value="MFS general substrate transporter"/>
    <property type="match status" value="1"/>
</dbReference>
<keyword evidence="1 4" id="KW-0812">Transmembrane</keyword>
<keyword evidence="3 4" id="KW-0472">Membrane</keyword>
<feature type="transmembrane region" description="Helical" evidence="4">
    <location>
        <begin position="294"/>
        <end position="313"/>
    </location>
</feature>
<dbReference type="PANTHER" id="PTHR42910">
    <property type="entry name" value="TRANSPORTER SCO4007-RELATED"/>
    <property type="match status" value="1"/>
</dbReference>
<sequence>MVWLMAIATGLIVANLYYAQPLVGPISRATGLDAGAAGLIVTLTQMGYCTGMLFIVPLGDLVENRRLIVTALAATACALGVAAFSTSATLFLIAAFCIGLGSVAAQIIVPFAAHLSKPETRGQTVGTVVSGLLLGIMLARPVSSLVTDALGWHAIFVLSAVGTAVLALVLKRLLPLREPEHTSTYAALLGSMWHLLKATPVLRRRALYQFCMFGAFSLFWTTVPLVLASPAHGLSQSGIAIFALVGVAGAIVSPWAGRRADQGKSRSTTAIALVAAALSFAVPLVLQGSRLFDLGLLALASIVLDMGVSASLVTGQRAIYSLGDAVRSRLNGLYMAIFFMGGALGSSLGGWMYAHHGWHGVLVTGLMFPLAGLALFLTEAKRA</sequence>
<evidence type="ECO:0000259" key="5">
    <source>
        <dbReference type="PROSITE" id="PS50850"/>
    </source>
</evidence>
<reference evidence="7 8" key="3">
    <citation type="submission" date="2019-11" db="EMBL/GenBank/DDBJ databases">
        <title>Type strains purchased from KCTC, JCM and DSMZ.</title>
        <authorList>
            <person name="Lu H."/>
        </authorList>
    </citation>
    <scope>NUCLEOTIDE SEQUENCE [LARGE SCALE GENOMIC DNA]</scope>
    <source>
        <strain evidence="7 8">KCTC 52429</strain>
    </source>
</reference>
<dbReference type="RefSeq" id="WP_155469159.1">
    <property type="nucleotide sequence ID" value="NZ_BMKG01000016.1"/>
</dbReference>
<dbReference type="EMBL" id="WNKZ01000005">
    <property type="protein sequence ID" value="MTV51781.1"/>
    <property type="molecule type" value="Genomic_DNA"/>
</dbReference>
<dbReference type="InterPro" id="IPR011701">
    <property type="entry name" value="MFS"/>
</dbReference>
<evidence type="ECO:0000256" key="2">
    <source>
        <dbReference type="ARBA" id="ARBA00022989"/>
    </source>
</evidence>
<dbReference type="Gene3D" id="1.20.1250.20">
    <property type="entry name" value="MFS general substrate transporter like domains"/>
    <property type="match status" value="1"/>
</dbReference>
<dbReference type="GO" id="GO:0022857">
    <property type="term" value="F:transmembrane transporter activity"/>
    <property type="evidence" value="ECO:0007669"/>
    <property type="project" value="InterPro"/>
</dbReference>
<feature type="domain" description="Major facilitator superfamily (MFS) profile" evidence="5">
    <location>
        <begin position="1"/>
        <end position="383"/>
    </location>
</feature>
<feature type="transmembrane region" description="Helical" evidence="4">
    <location>
        <begin position="269"/>
        <end position="288"/>
    </location>
</feature>
<evidence type="ECO:0000313" key="9">
    <source>
        <dbReference type="Proteomes" id="UP000622638"/>
    </source>
</evidence>
<feature type="transmembrane region" description="Helical" evidence="4">
    <location>
        <begin position="90"/>
        <end position="113"/>
    </location>
</feature>
<keyword evidence="9" id="KW-1185">Reference proteome</keyword>
<dbReference type="OrthoDB" id="9815356at2"/>
<evidence type="ECO:0000313" key="6">
    <source>
        <dbReference type="EMBL" id="GGC12290.1"/>
    </source>
</evidence>
<reference evidence="6" key="4">
    <citation type="submission" date="2024-05" db="EMBL/GenBank/DDBJ databases">
        <authorList>
            <person name="Sun Q."/>
            <person name="Zhou Y."/>
        </authorList>
    </citation>
    <scope>NUCLEOTIDE SEQUENCE</scope>
    <source>
        <strain evidence="6">CGMCC 1.15931</strain>
    </source>
</reference>
<feature type="transmembrane region" description="Helical" evidence="4">
    <location>
        <begin position="149"/>
        <end position="170"/>
    </location>
</feature>
<gene>
    <name evidence="6" type="primary">ydeR</name>
    <name evidence="6" type="ORF">GCM10011572_37100</name>
    <name evidence="7" type="ORF">GM672_03435</name>
</gene>
<dbReference type="Proteomes" id="UP000622638">
    <property type="component" value="Unassembled WGS sequence"/>
</dbReference>
<feature type="transmembrane region" description="Helical" evidence="4">
    <location>
        <begin position="206"/>
        <end position="227"/>
    </location>
</feature>
<reference evidence="9" key="2">
    <citation type="journal article" date="2019" name="Int. J. Syst. Evol. Microbiol.">
        <title>The Global Catalogue of Microorganisms (GCM) 10K type strain sequencing project: providing services to taxonomists for standard genome sequencing and annotation.</title>
        <authorList>
            <consortium name="The Broad Institute Genomics Platform"/>
            <consortium name="The Broad Institute Genome Sequencing Center for Infectious Disease"/>
            <person name="Wu L."/>
            <person name="Ma J."/>
        </authorList>
    </citation>
    <scope>NUCLEOTIDE SEQUENCE [LARGE SCALE GENOMIC DNA]</scope>
    <source>
        <strain evidence="9">CGMCC 1.15931</strain>
    </source>
</reference>
<feature type="transmembrane region" description="Helical" evidence="4">
    <location>
        <begin position="333"/>
        <end position="354"/>
    </location>
</feature>
<feature type="transmembrane region" description="Helical" evidence="4">
    <location>
        <begin position="125"/>
        <end position="143"/>
    </location>
</feature>
<dbReference type="AlphaFoldDB" id="A0A6I3SRR5"/>
<dbReference type="InterPro" id="IPR036259">
    <property type="entry name" value="MFS_trans_sf"/>
</dbReference>
<feature type="transmembrane region" description="Helical" evidence="4">
    <location>
        <begin position="239"/>
        <end position="257"/>
    </location>
</feature>
<proteinExistence type="predicted"/>
<dbReference type="InterPro" id="IPR020846">
    <property type="entry name" value="MFS_dom"/>
</dbReference>
<evidence type="ECO:0000313" key="8">
    <source>
        <dbReference type="Proteomes" id="UP000430634"/>
    </source>
</evidence>
<evidence type="ECO:0000313" key="7">
    <source>
        <dbReference type="EMBL" id="MTV51781.1"/>
    </source>
</evidence>
<accession>A0A6I3SRR5</accession>